<dbReference type="Proteomes" id="UP000267521">
    <property type="component" value="Unassembled WGS sequence"/>
</dbReference>
<comment type="function">
    <text evidence="1">Involved in the modulation of the specificity of the ClpAP-mediated ATP-dependent protein degradation.</text>
</comment>
<evidence type="ECO:0000313" key="5">
    <source>
        <dbReference type="EMBL" id="RMX11028.1"/>
    </source>
</evidence>
<evidence type="ECO:0000313" key="7">
    <source>
        <dbReference type="Proteomes" id="UP000267521"/>
    </source>
</evidence>
<comment type="caution">
    <text evidence="4">The sequence shown here is derived from an EMBL/GenBank/DDBJ whole genome shotgun (WGS) entry which is preliminary data.</text>
</comment>
<keyword evidence="4" id="KW-0645">Protease</keyword>
<organism evidence="4 6">
    <name type="scientific">Allofranklinella schreckenbergeri</name>
    <dbReference type="NCBI Taxonomy" id="1076744"/>
    <lineage>
        <taxon>Bacteria</taxon>
        <taxon>Pseudomonadati</taxon>
        <taxon>Pseudomonadota</taxon>
        <taxon>Betaproteobacteria</taxon>
        <taxon>Burkholderiales</taxon>
        <taxon>Comamonadaceae</taxon>
        <taxon>Allofranklinella</taxon>
    </lineage>
</organism>
<dbReference type="InterPro" id="IPR022935">
    <property type="entry name" value="ClpS"/>
</dbReference>
<dbReference type="GO" id="GO:0008233">
    <property type="term" value="F:peptidase activity"/>
    <property type="evidence" value="ECO:0007669"/>
    <property type="project" value="UniProtKB-KW"/>
</dbReference>
<dbReference type="GO" id="GO:0006508">
    <property type="term" value="P:proteolysis"/>
    <property type="evidence" value="ECO:0007669"/>
    <property type="project" value="UniProtKB-UniRule"/>
</dbReference>
<keyword evidence="6" id="KW-1185">Reference proteome</keyword>
<protein>
    <recommendedName>
        <fullName evidence="1">ATP-dependent Clp protease adapter protein ClpS</fullName>
    </recommendedName>
</protein>
<dbReference type="InterPro" id="IPR014719">
    <property type="entry name" value="Ribosomal_bL12_C/ClpS-like"/>
</dbReference>
<dbReference type="RefSeq" id="WP_122239524.1">
    <property type="nucleotide sequence ID" value="NZ_RDQK01000005.1"/>
</dbReference>
<dbReference type="NCBIfam" id="NF000672">
    <property type="entry name" value="PRK00033.1-5"/>
    <property type="match status" value="1"/>
</dbReference>
<dbReference type="GO" id="GO:0030163">
    <property type="term" value="P:protein catabolic process"/>
    <property type="evidence" value="ECO:0007669"/>
    <property type="project" value="InterPro"/>
</dbReference>
<dbReference type="EMBL" id="RDQM01000024">
    <property type="protein sequence ID" value="RMW93134.1"/>
    <property type="molecule type" value="Genomic_DNA"/>
</dbReference>
<accession>A0A3M6PSB2</accession>
<evidence type="ECO:0000256" key="1">
    <source>
        <dbReference type="HAMAP-Rule" id="MF_00302"/>
    </source>
</evidence>
<dbReference type="EMBL" id="RDQK01000005">
    <property type="protein sequence ID" value="RMX11028.1"/>
    <property type="molecule type" value="Genomic_DNA"/>
</dbReference>
<dbReference type="Gene3D" id="3.30.1390.10">
    <property type="match status" value="1"/>
</dbReference>
<dbReference type="AlphaFoldDB" id="A0A3M6Q8D0"/>
<sequence>MRITNTSGPGGPFSSIKTFPQEEGAVVAERELQQVKPPPSYQVVLINDDFTPMEFVIDVLQEFFGKDRDMATQIMLRVHLEGRGVCGIYSREIAETKVALVMDAAAEAGHPLQCLAEPVGE</sequence>
<comment type="similarity">
    <text evidence="1">Belongs to the ClpS family.</text>
</comment>
<dbReference type="FunFam" id="3.30.1390.10:FF:000002">
    <property type="entry name" value="ATP-dependent Clp protease adapter protein ClpS"/>
    <property type="match status" value="1"/>
</dbReference>
<gene>
    <name evidence="1 4" type="primary">clpS</name>
    <name evidence="5" type="ORF">EBQ24_02355</name>
    <name evidence="4" type="ORF">EBQ25_08245</name>
    <name evidence="3" type="ORF">EBQ26_12270</name>
</gene>
<feature type="domain" description="Adaptor protein ClpS core" evidence="2">
    <location>
        <begin position="36"/>
        <end position="114"/>
    </location>
</feature>
<dbReference type="PANTHER" id="PTHR33473:SF19">
    <property type="entry name" value="ATP-DEPENDENT CLP PROTEASE ADAPTER PROTEIN CLPS"/>
    <property type="match status" value="1"/>
</dbReference>
<dbReference type="HAMAP" id="MF_00302">
    <property type="entry name" value="ClpS"/>
    <property type="match status" value="1"/>
</dbReference>
<dbReference type="SUPFAM" id="SSF54736">
    <property type="entry name" value="ClpS-like"/>
    <property type="match status" value="1"/>
</dbReference>
<comment type="subunit">
    <text evidence="1">Binds to the N-terminal domain of the chaperone ClpA.</text>
</comment>
<evidence type="ECO:0000313" key="3">
    <source>
        <dbReference type="EMBL" id="RMW93134.1"/>
    </source>
</evidence>
<evidence type="ECO:0000259" key="2">
    <source>
        <dbReference type="Pfam" id="PF02617"/>
    </source>
</evidence>
<dbReference type="InterPro" id="IPR003769">
    <property type="entry name" value="ClpS_core"/>
</dbReference>
<dbReference type="Pfam" id="PF02617">
    <property type="entry name" value="ClpS"/>
    <property type="match status" value="1"/>
</dbReference>
<dbReference type="PANTHER" id="PTHR33473">
    <property type="entry name" value="ATP-DEPENDENT CLP PROTEASE ADAPTER PROTEIN CLPS1, CHLOROPLASTIC"/>
    <property type="match status" value="1"/>
</dbReference>
<reference evidence="6 7" key="1">
    <citation type="submission" date="2018-10" db="EMBL/GenBank/DDBJ databases">
        <title>Comamonadaceae CDC group NO-1 genome sequencing and assembly.</title>
        <authorList>
            <person name="Bernier A.-M."/>
            <person name="Bernard K."/>
        </authorList>
    </citation>
    <scope>NUCLEOTIDE SEQUENCE [LARGE SCALE GENOMIC DNA]</scope>
    <source>
        <strain evidence="4 6">NML161473</strain>
        <strain evidence="5 8">NML180581</strain>
        <strain evidence="3 7">NML970147</strain>
    </source>
</reference>
<evidence type="ECO:0000313" key="4">
    <source>
        <dbReference type="EMBL" id="RMW99064.1"/>
    </source>
</evidence>
<keyword evidence="4" id="KW-0378">Hydrolase</keyword>
<accession>A0A3M6R8J4</accession>
<dbReference type="Proteomes" id="UP000267035">
    <property type="component" value="Unassembled WGS sequence"/>
</dbReference>
<name>A0A3M6Q8D0_9BURK</name>
<proteinExistence type="inferred from homology"/>
<dbReference type="EMBL" id="RDQL01000009">
    <property type="protein sequence ID" value="RMW99064.1"/>
    <property type="molecule type" value="Genomic_DNA"/>
</dbReference>
<accession>A0A3M6Q8D0</accession>
<evidence type="ECO:0000313" key="8">
    <source>
        <dbReference type="Proteomes" id="UP000281171"/>
    </source>
</evidence>
<evidence type="ECO:0000313" key="6">
    <source>
        <dbReference type="Proteomes" id="UP000267035"/>
    </source>
</evidence>
<dbReference type="Proteomes" id="UP000281171">
    <property type="component" value="Unassembled WGS sequence"/>
</dbReference>